<sequence length="124" mass="13926">MHLWLGTTLLVEFLLRHRWCQGAGATMGHRHYQWQYPLGFVYLLHAAMGTTSIRTMVRLAAARFVSLQILDCACPVVQVAHKTHMSHRPATPRLTTFASTIAQGVSQMSAWHSAYPRNGPRAKS</sequence>
<reference evidence="1" key="1">
    <citation type="submission" date="2014-09" db="EMBL/GenBank/DDBJ databases">
        <authorList>
            <person name="Magalhaes I.L.F."/>
            <person name="Oliveira U."/>
            <person name="Santos F.R."/>
            <person name="Vidigal T.H.D.A."/>
            <person name="Brescovit A.D."/>
            <person name="Santos A.J."/>
        </authorList>
    </citation>
    <scope>NUCLEOTIDE SEQUENCE</scope>
    <source>
        <tissue evidence="1">Shoot tissue taken approximately 20 cm above the soil surface</tissue>
    </source>
</reference>
<proteinExistence type="predicted"/>
<organism evidence="1">
    <name type="scientific">Arundo donax</name>
    <name type="common">Giant reed</name>
    <name type="synonym">Donax arundinaceus</name>
    <dbReference type="NCBI Taxonomy" id="35708"/>
    <lineage>
        <taxon>Eukaryota</taxon>
        <taxon>Viridiplantae</taxon>
        <taxon>Streptophyta</taxon>
        <taxon>Embryophyta</taxon>
        <taxon>Tracheophyta</taxon>
        <taxon>Spermatophyta</taxon>
        <taxon>Magnoliopsida</taxon>
        <taxon>Liliopsida</taxon>
        <taxon>Poales</taxon>
        <taxon>Poaceae</taxon>
        <taxon>PACMAD clade</taxon>
        <taxon>Arundinoideae</taxon>
        <taxon>Arundineae</taxon>
        <taxon>Arundo</taxon>
    </lineage>
</organism>
<protein>
    <submittedName>
        <fullName evidence="1">CRI4</fullName>
    </submittedName>
</protein>
<accession>A0A0A9DE21</accession>
<reference evidence="1" key="2">
    <citation type="journal article" date="2015" name="Data Brief">
        <title>Shoot transcriptome of the giant reed, Arundo donax.</title>
        <authorList>
            <person name="Barrero R.A."/>
            <person name="Guerrero F.D."/>
            <person name="Moolhuijzen P."/>
            <person name="Goolsby J.A."/>
            <person name="Tidwell J."/>
            <person name="Bellgard S.E."/>
            <person name="Bellgard M.I."/>
        </authorList>
    </citation>
    <scope>NUCLEOTIDE SEQUENCE</scope>
    <source>
        <tissue evidence="1">Shoot tissue taken approximately 20 cm above the soil surface</tissue>
    </source>
</reference>
<evidence type="ECO:0000313" key="1">
    <source>
        <dbReference type="EMBL" id="JAD84933.1"/>
    </source>
</evidence>
<dbReference type="AlphaFoldDB" id="A0A0A9DE21"/>
<name>A0A0A9DE21_ARUDO</name>
<dbReference type="EMBL" id="GBRH01212962">
    <property type="protein sequence ID" value="JAD84933.1"/>
    <property type="molecule type" value="Transcribed_RNA"/>
</dbReference>